<dbReference type="KEGG" id="phon:BH719_07950"/>
<feature type="compositionally biased region" description="Acidic residues" evidence="1">
    <location>
        <begin position="1"/>
        <end position="14"/>
    </location>
</feature>
<evidence type="ECO:0000256" key="2">
    <source>
        <dbReference type="SAM" id="Phobius"/>
    </source>
</evidence>
<evidence type="ECO:0000256" key="1">
    <source>
        <dbReference type="SAM" id="MobiDB-lite"/>
    </source>
</evidence>
<dbReference type="AlphaFoldDB" id="A0A1D8B3Q4"/>
<keyword evidence="2" id="KW-0812">Transmembrane</keyword>
<gene>
    <name evidence="3" type="ORF">BH719_07950</name>
</gene>
<dbReference type="RefSeq" id="WP_009744312.1">
    <property type="nucleotide sequence ID" value="NZ_CP017298.1"/>
</dbReference>
<accession>A0A1D8B3Q4</accession>
<dbReference type="OrthoDB" id="9940311at2"/>
<evidence type="ECO:0000313" key="3">
    <source>
        <dbReference type="EMBL" id="AOS47781.1"/>
    </source>
</evidence>
<keyword evidence="4" id="KW-1185">Reference proteome</keyword>
<feature type="transmembrane region" description="Helical" evidence="2">
    <location>
        <begin position="50"/>
        <end position="68"/>
    </location>
</feature>
<name>A0A1D8B3Q4_9ACTO</name>
<evidence type="ECO:0000313" key="4">
    <source>
        <dbReference type="Proteomes" id="UP000095214"/>
    </source>
</evidence>
<proteinExistence type="predicted"/>
<organism evidence="3 4">
    <name type="scientific">Pauljensenia hongkongensis</name>
    <dbReference type="NCBI Taxonomy" id="178339"/>
    <lineage>
        <taxon>Bacteria</taxon>
        <taxon>Bacillati</taxon>
        <taxon>Actinomycetota</taxon>
        <taxon>Actinomycetes</taxon>
        <taxon>Actinomycetales</taxon>
        <taxon>Actinomycetaceae</taxon>
        <taxon>Pauljensenia</taxon>
    </lineage>
</organism>
<reference evidence="3 4" key="1">
    <citation type="submission" date="2016-09" db="EMBL/GenBank/DDBJ databases">
        <title>Complete genome sequence of Actinomyces hongkongensis HKU8.</title>
        <authorList>
            <person name="Gao Y.-X."/>
            <person name="Zhou Y.-Y."/>
            <person name="Xie Y."/>
            <person name="Wang M."/>
            <person name="Wang S.-J."/>
            <person name="Shen S.-G."/>
        </authorList>
    </citation>
    <scope>NUCLEOTIDE SEQUENCE [LARGE SCALE GENOMIC DNA]</scope>
    <source>
        <strain evidence="3 4">HKU8</strain>
    </source>
</reference>
<feature type="region of interest" description="Disordered" evidence="1">
    <location>
        <begin position="1"/>
        <end position="42"/>
    </location>
</feature>
<keyword evidence="2" id="KW-0472">Membrane</keyword>
<sequence>MDPLDDEPAPADDAPEAHPGGAQQDGGPRADEEPLSAIRQRHQRARRRRALAISGALVVVLVIGVLVYPRLSAKPPTGAQESGYENTQSVPGAPALGPDLDVLWRVPAPPSGDGAVNARILPVDDLLVFVAKETAQGDIWVAALVPERDSARQPPSLLWASTIKDPEGLGDAPMTAYTSFLEWRDVWGRPNDSEESKVFFKDWAVDAGTGAVERAPWADPDAATPAHAVGTFNKTVIACGADCSGWTYSSDSGWTAAWTQNAVRIPHSYRQAEAEKNPKDKNWPHTWILLDPDQDGALPILDTATGEVRTPFPTGTSPDDVYAEKHGWTVVEEDSATVTSYSADGNRTQVGTLAPDARSAVPLDDSHYHNLTGMSGPEDPVARVTGEDCDSLTIGRPSDDPPAVRVPASTRIATRTGDSCVPAFALSSPLRSGAHEPVVALAERGGTDPAFLVLAAMRTDERPDGPRLLLPQDGSPPMVFTGTGSSTFLIGVDENGLIGFVPKVKKK</sequence>
<dbReference type="Proteomes" id="UP000095214">
    <property type="component" value="Chromosome"/>
</dbReference>
<dbReference type="STRING" id="178339.BH719_07950"/>
<dbReference type="EMBL" id="CP017298">
    <property type="protein sequence ID" value="AOS47781.1"/>
    <property type="molecule type" value="Genomic_DNA"/>
</dbReference>
<keyword evidence="2" id="KW-1133">Transmembrane helix</keyword>
<protein>
    <submittedName>
        <fullName evidence="3">Uncharacterized protein</fullName>
    </submittedName>
</protein>